<dbReference type="EMBL" id="JABSTQ010003536">
    <property type="protein sequence ID" value="KAG0443363.1"/>
    <property type="molecule type" value="Genomic_DNA"/>
</dbReference>
<evidence type="ECO:0000313" key="2">
    <source>
        <dbReference type="Proteomes" id="UP000805193"/>
    </source>
</evidence>
<organism evidence="1 2">
    <name type="scientific">Ixodes persulcatus</name>
    <name type="common">Taiga tick</name>
    <dbReference type="NCBI Taxonomy" id="34615"/>
    <lineage>
        <taxon>Eukaryota</taxon>
        <taxon>Metazoa</taxon>
        <taxon>Ecdysozoa</taxon>
        <taxon>Arthropoda</taxon>
        <taxon>Chelicerata</taxon>
        <taxon>Arachnida</taxon>
        <taxon>Acari</taxon>
        <taxon>Parasitiformes</taxon>
        <taxon>Ixodida</taxon>
        <taxon>Ixodoidea</taxon>
        <taxon>Ixodidae</taxon>
        <taxon>Ixodinae</taxon>
        <taxon>Ixodes</taxon>
    </lineage>
</organism>
<reference evidence="1 2" key="1">
    <citation type="journal article" date="2020" name="Cell">
        <title>Large-Scale Comparative Analyses of Tick Genomes Elucidate Their Genetic Diversity and Vector Capacities.</title>
        <authorList>
            <consortium name="Tick Genome and Microbiome Consortium (TIGMIC)"/>
            <person name="Jia N."/>
            <person name="Wang J."/>
            <person name="Shi W."/>
            <person name="Du L."/>
            <person name="Sun Y."/>
            <person name="Zhan W."/>
            <person name="Jiang J.F."/>
            <person name="Wang Q."/>
            <person name="Zhang B."/>
            <person name="Ji P."/>
            <person name="Bell-Sakyi L."/>
            <person name="Cui X.M."/>
            <person name="Yuan T.T."/>
            <person name="Jiang B.G."/>
            <person name="Yang W.F."/>
            <person name="Lam T.T."/>
            <person name="Chang Q.C."/>
            <person name="Ding S.J."/>
            <person name="Wang X.J."/>
            <person name="Zhu J.G."/>
            <person name="Ruan X.D."/>
            <person name="Zhao L."/>
            <person name="Wei J.T."/>
            <person name="Ye R.Z."/>
            <person name="Que T.C."/>
            <person name="Du C.H."/>
            <person name="Zhou Y.H."/>
            <person name="Cheng J.X."/>
            <person name="Dai P.F."/>
            <person name="Guo W.B."/>
            <person name="Han X.H."/>
            <person name="Huang E.J."/>
            <person name="Li L.F."/>
            <person name="Wei W."/>
            <person name="Gao Y.C."/>
            <person name="Liu J.Z."/>
            <person name="Shao H.Z."/>
            <person name="Wang X."/>
            <person name="Wang C.C."/>
            <person name="Yang T.C."/>
            <person name="Huo Q.B."/>
            <person name="Li W."/>
            <person name="Chen H.Y."/>
            <person name="Chen S.E."/>
            <person name="Zhou L.G."/>
            <person name="Ni X.B."/>
            <person name="Tian J.H."/>
            <person name="Sheng Y."/>
            <person name="Liu T."/>
            <person name="Pan Y.S."/>
            <person name="Xia L.Y."/>
            <person name="Li J."/>
            <person name="Zhao F."/>
            <person name="Cao W.C."/>
        </authorList>
    </citation>
    <scope>NUCLEOTIDE SEQUENCE [LARGE SCALE GENOMIC DNA]</scope>
    <source>
        <strain evidence="1">Iper-2018</strain>
    </source>
</reference>
<gene>
    <name evidence="1" type="ORF">HPB47_014995</name>
</gene>
<proteinExistence type="predicted"/>
<feature type="non-terminal residue" evidence="1">
    <location>
        <position position="185"/>
    </location>
</feature>
<sequence length="185" mass="19723">MNNASEMAIAAPDACTAAVFMVLKTARLFRAVGRISRSALGRLGGGCVKVTRGATHCRVAVMSRELQTAREPDKCARSRSPEPNVKIARDAALEARWGNSCCVGCARREHAGPLLASFAAAAPEDEGAGPFEITVDLRFSRKTRMVLIASVVVVVAGVRSALVSHRWLSRWCGREMAGATEEDGP</sequence>
<dbReference type="Proteomes" id="UP000805193">
    <property type="component" value="Unassembled WGS sequence"/>
</dbReference>
<evidence type="ECO:0000313" key="1">
    <source>
        <dbReference type="EMBL" id="KAG0443363.1"/>
    </source>
</evidence>
<comment type="caution">
    <text evidence="1">The sequence shown here is derived from an EMBL/GenBank/DDBJ whole genome shotgun (WGS) entry which is preliminary data.</text>
</comment>
<keyword evidence="2" id="KW-1185">Reference proteome</keyword>
<accession>A0AC60QUL4</accession>
<protein>
    <submittedName>
        <fullName evidence="1">Uncharacterized protein</fullName>
    </submittedName>
</protein>
<name>A0AC60QUL4_IXOPE</name>